<accession>A0A1Y0IP35</accession>
<dbReference type="KEGG" id="tum:CBW65_14320"/>
<dbReference type="InterPro" id="IPR036390">
    <property type="entry name" value="WH_DNA-bd_sf"/>
</dbReference>
<dbReference type="PANTHER" id="PTHR30126">
    <property type="entry name" value="HTH-TYPE TRANSCRIPTIONAL REGULATOR"/>
    <property type="match status" value="1"/>
</dbReference>
<dbReference type="GO" id="GO:0003700">
    <property type="term" value="F:DNA-binding transcription factor activity"/>
    <property type="evidence" value="ECO:0007669"/>
    <property type="project" value="InterPro"/>
</dbReference>
<dbReference type="Pfam" id="PF00126">
    <property type="entry name" value="HTH_1"/>
    <property type="match status" value="1"/>
</dbReference>
<feature type="domain" description="HTH lysR-type" evidence="5">
    <location>
        <begin position="1"/>
        <end position="58"/>
    </location>
</feature>
<dbReference type="InterPro" id="IPR036388">
    <property type="entry name" value="WH-like_DNA-bd_sf"/>
</dbReference>
<keyword evidence="4" id="KW-0804">Transcription</keyword>
<keyword evidence="2" id="KW-0805">Transcription regulation</keyword>
<dbReference type="SUPFAM" id="SSF46785">
    <property type="entry name" value="Winged helix' DNA-binding domain"/>
    <property type="match status" value="1"/>
</dbReference>
<dbReference type="SUPFAM" id="SSF53850">
    <property type="entry name" value="Periplasmic binding protein-like II"/>
    <property type="match status" value="1"/>
</dbReference>
<evidence type="ECO:0000313" key="6">
    <source>
        <dbReference type="EMBL" id="ARU62050.1"/>
    </source>
</evidence>
<dbReference type="Gene3D" id="3.40.190.290">
    <property type="match status" value="1"/>
</dbReference>
<gene>
    <name evidence="6" type="ORF">CBW65_14320</name>
</gene>
<organism evidence="6 7">
    <name type="scientific">Tumebacillus avium</name>
    <dbReference type="NCBI Taxonomy" id="1903704"/>
    <lineage>
        <taxon>Bacteria</taxon>
        <taxon>Bacillati</taxon>
        <taxon>Bacillota</taxon>
        <taxon>Bacilli</taxon>
        <taxon>Bacillales</taxon>
        <taxon>Alicyclobacillaceae</taxon>
        <taxon>Tumebacillus</taxon>
    </lineage>
</organism>
<dbReference type="Gene3D" id="1.10.10.10">
    <property type="entry name" value="Winged helix-like DNA-binding domain superfamily/Winged helix DNA-binding domain"/>
    <property type="match status" value="1"/>
</dbReference>
<dbReference type="GO" id="GO:0000976">
    <property type="term" value="F:transcription cis-regulatory region binding"/>
    <property type="evidence" value="ECO:0007669"/>
    <property type="project" value="TreeGrafter"/>
</dbReference>
<dbReference type="EMBL" id="CP021434">
    <property type="protein sequence ID" value="ARU62050.1"/>
    <property type="molecule type" value="Genomic_DNA"/>
</dbReference>
<keyword evidence="7" id="KW-1185">Reference proteome</keyword>
<dbReference type="AlphaFoldDB" id="A0A1Y0IP35"/>
<evidence type="ECO:0000256" key="4">
    <source>
        <dbReference type="ARBA" id="ARBA00023163"/>
    </source>
</evidence>
<protein>
    <submittedName>
        <fullName evidence="6">LysR family transcriptional regulator</fullName>
    </submittedName>
</protein>
<evidence type="ECO:0000256" key="3">
    <source>
        <dbReference type="ARBA" id="ARBA00023125"/>
    </source>
</evidence>
<dbReference type="OrthoDB" id="9803735at2"/>
<dbReference type="CDD" id="cd05466">
    <property type="entry name" value="PBP2_LTTR_substrate"/>
    <property type="match status" value="1"/>
</dbReference>
<dbReference type="PROSITE" id="PS50931">
    <property type="entry name" value="HTH_LYSR"/>
    <property type="match status" value="1"/>
</dbReference>
<sequence>MNDRDWLILKVLYEKQNITKAAESLYMSQPALTKRIRGIEQEFQAVLVERGTKGVHFTAQGEYLAQCADEMLERLRQIKETTLNLDAEVRGTLRLGVSNYISKHKLPRLLKLFREQFPQVDFKVLTGWSRDVFHLVYNQQVHIGIVRGDYHWQESKQLLFEEDISVASTEKIELADLPKLPRIEYAMDPLMRMLIENWWSRTFAQPPLIGMEVDKGDTCREMVINGLGYGILSSALVEKDRDLHRITVRDEQGAPIVRQTWMFYREAALETKLVREFVRFAEKLDFKNDL</sequence>
<name>A0A1Y0IP35_9BACL</name>
<evidence type="ECO:0000256" key="1">
    <source>
        <dbReference type="ARBA" id="ARBA00009437"/>
    </source>
</evidence>
<dbReference type="Proteomes" id="UP000195437">
    <property type="component" value="Chromosome"/>
</dbReference>
<dbReference type="InterPro" id="IPR005119">
    <property type="entry name" value="LysR_subst-bd"/>
</dbReference>
<dbReference type="PRINTS" id="PR00039">
    <property type="entry name" value="HTHLYSR"/>
</dbReference>
<dbReference type="InterPro" id="IPR000847">
    <property type="entry name" value="LysR_HTH_N"/>
</dbReference>
<evidence type="ECO:0000256" key="2">
    <source>
        <dbReference type="ARBA" id="ARBA00023015"/>
    </source>
</evidence>
<dbReference type="Pfam" id="PF03466">
    <property type="entry name" value="LysR_substrate"/>
    <property type="match status" value="1"/>
</dbReference>
<proteinExistence type="inferred from homology"/>
<reference evidence="7" key="1">
    <citation type="submission" date="2017-05" db="EMBL/GenBank/DDBJ databases">
        <authorList>
            <person name="Sung H."/>
        </authorList>
    </citation>
    <scope>NUCLEOTIDE SEQUENCE [LARGE SCALE GENOMIC DNA]</scope>
    <source>
        <strain evidence="7">AR23208</strain>
    </source>
</reference>
<keyword evidence="3" id="KW-0238">DNA-binding</keyword>
<dbReference type="PANTHER" id="PTHR30126:SF78">
    <property type="entry name" value="HTH LYSR-TYPE DOMAIN-CONTAINING PROTEIN"/>
    <property type="match status" value="1"/>
</dbReference>
<comment type="similarity">
    <text evidence="1">Belongs to the LysR transcriptional regulatory family.</text>
</comment>
<dbReference type="RefSeq" id="WP_087457415.1">
    <property type="nucleotide sequence ID" value="NZ_CP021434.1"/>
</dbReference>
<evidence type="ECO:0000259" key="5">
    <source>
        <dbReference type="PROSITE" id="PS50931"/>
    </source>
</evidence>
<evidence type="ECO:0000313" key="7">
    <source>
        <dbReference type="Proteomes" id="UP000195437"/>
    </source>
</evidence>